<protein>
    <submittedName>
        <fullName evidence="1">Uncharacterized protein</fullName>
    </submittedName>
</protein>
<gene>
    <name evidence="1" type="ORF">O6H91_22G064300</name>
</gene>
<reference evidence="2" key="1">
    <citation type="journal article" date="2024" name="Proc. Natl. Acad. Sci. U.S.A.">
        <title>Extraordinary preservation of gene collinearity over three hundred million years revealed in homosporous lycophytes.</title>
        <authorList>
            <person name="Li C."/>
            <person name="Wickell D."/>
            <person name="Kuo L.Y."/>
            <person name="Chen X."/>
            <person name="Nie B."/>
            <person name="Liao X."/>
            <person name="Peng D."/>
            <person name="Ji J."/>
            <person name="Jenkins J."/>
            <person name="Williams M."/>
            <person name="Shu S."/>
            <person name="Plott C."/>
            <person name="Barry K."/>
            <person name="Rajasekar S."/>
            <person name="Grimwood J."/>
            <person name="Han X."/>
            <person name="Sun S."/>
            <person name="Hou Z."/>
            <person name="He W."/>
            <person name="Dai G."/>
            <person name="Sun C."/>
            <person name="Schmutz J."/>
            <person name="Leebens-Mack J.H."/>
            <person name="Li F.W."/>
            <person name="Wang L."/>
        </authorList>
    </citation>
    <scope>NUCLEOTIDE SEQUENCE [LARGE SCALE GENOMIC DNA]</scope>
    <source>
        <strain evidence="2">cv. PW_Plant_1</strain>
    </source>
</reference>
<dbReference type="Proteomes" id="UP001162992">
    <property type="component" value="Chromosome 22"/>
</dbReference>
<evidence type="ECO:0000313" key="1">
    <source>
        <dbReference type="EMBL" id="KAJ7516609.1"/>
    </source>
</evidence>
<sequence>MDLKKVFDQTVREIKREVNKKVLKVPEIEQKVLDATSNEPWGPHGTLMSDIAQATRNYNEHQMIMGILWKRLNDSGRNWRHVYKVALTVLEFLVGHGSERVIDDLREHSYQVQTLVDFQYVEPNGKDQGVNVRKKAQTLVGLVNDKEKIREVRQKAAANRDKYKGVSSTGGIYKSSSYSSMGGSYGGDRYDRDDDRYGGGSRYGARDDDRYGGSRDRDGDRYRDEDHHSRDGDRYGRDGDRFRDDDFGNDRDRDDDRYGSRAADRYSDKYESNARDRDRSYDDDDRHSTRSGGKADDYTPDERRAERIQDRSKTNAPPSYEEVYTGNDAPYNRPEEPRNGGGLASAVARATKAASQLQGPPSTGQQSVTIKSSTGASLTTSKSTEEFDDFDPRASTVAPVVPVTVEQDLFGETASQPPPATLPKYGSNVEDLFGESTFQSSFVAAPATSSASFGNAVEPNGSFFQSSAFNASDSGSSNFFPPAGNAFLPSVPLTTTPSNDFSSFSAAPTSSNTVPPNNFTAFSSPATNNITAPSNNFSSFSSAPSNNGTQSGSDFFGDSPFNTFGSHITANKLDSTPAVSAIQPSPIAMAVNHPVAHQVQTHSDKGIAKPPLMKDKFEPKSSLWADHLSSGLLDLNIAKPKNNPLAELGIHLDSSLTGSERKREVVSAPSTKGKAMGSGTGLGIVGASILNPPPAPPMMGGGMGLGPGLGMGMTPGMGYGVNPGFGMAPRMGMNPAMGPGMGMSMNPAMMQGPSPGPGLGVGMNPSFGLGMGTGNYPNQQQQYGGFR</sequence>
<comment type="caution">
    <text evidence="1">The sequence shown here is derived from an EMBL/GenBank/DDBJ whole genome shotgun (WGS) entry which is preliminary data.</text>
</comment>
<keyword evidence="2" id="KW-1185">Reference proteome</keyword>
<evidence type="ECO:0000313" key="2">
    <source>
        <dbReference type="Proteomes" id="UP001162992"/>
    </source>
</evidence>
<organism evidence="1 2">
    <name type="scientific">Diphasiastrum complanatum</name>
    <name type="common">Issler's clubmoss</name>
    <name type="synonym">Lycopodium complanatum</name>
    <dbReference type="NCBI Taxonomy" id="34168"/>
    <lineage>
        <taxon>Eukaryota</taxon>
        <taxon>Viridiplantae</taxon>
        <taxon>Streptophyta</taxon>
        <taxon>Embryophyta</taxon>
        <taxon>Tracheophyta</taxon>
        <taxon>Lycopodiopsida</taxon>
        <taxon>Lycopodiales</taxon>
        <taxon>Lycopodiaceae</taxon>
        <taxon>Lycopodioideae</taxon>
        <taxon>Diphasiastrum</taxon>
    </lineage>
</organism>
<name>A0ACC2AI22_DIPCM</name>
<dbReference type="EMBL" id="CM055113">
    <property type="protein sequence ID" value="KAJ7516609.1"/>
    <property type="molecule type" value="Genomic_DNA"/>
</dbReference>
<accession>A0ACC2AI22</accession>
<proteinExistence type="predicted"/>